<dbReference type="PROSITE" id="PS51462">
    <property type="entry name" value="NUDIX"/>
    <property type="match status" value="1"/>
</dbReference>
<dbReference type="InterPro" id="IPR015797">
    <property type="entry name" value="NUDIX_hydrolase-like_dom_sf"/>
</dbReference>
<dbReference type="InterPro" id="IPR047198">
    <property type="entry name" value="DDP-like_NUDIX"/>
</dbReference>
<feature type="domain" description="Nudix hydrolase" evidence="5">
    <location>
        <begin position="9"/>
        <end position="141"/>
    </location>
</feature>
<organism evidence="6 7">
    <name type="scientific">Pleomorphomonas diazotrophica</name>
    <dbReference type="NCBI Taxonomy" id="1166257"/>
    <lineage>
        <taxon>Bacteria</taxon>
        <taxon>Pseudomonadati</taxon>
        <taxon>Pseudomonadota</taxon>
        <taxon>Alphaproteobacteria</taxon>
        <taxon>Hyphomicrobiales</taxon>
        <taxon>Pleomorphomonadaceae</taxon>
        <taxon>Pleomorphomonas</taxon>
    </lineage>
</organism>
<proteinExistence type="predicted"/>
<keyword evidence="4" id="KW-0460">Magnesium</keyword>
<evidence type="ECO:0000256" key="4">
    <source>
        <dbReference type="ARBA" id="ARBA00022842"/>
    </source>
</evidence>
<dbReference type="PANTHER" id="PTHR12629:SF0">
    <property type="entry name" value="DIPHOSPHOINOSITOL-POLYPHOSPHATE DIPHOSPHATASE"/>
    <property type="match status" value="1"/>
</dbReference>
<dbReference type="EMBL" id="PJNW01000002">
    <property type="protein sequence ID" value="PKR90524.1"/>
    <property type="molecule type" value="Genomic_DNA"/>
</dbReference>
<dbReference type="GO" id="GO:0005737">
    <property type="term" value="C:cytoplasm"/>
    <property type="evidence" value="ECO:0007669"/>
    <property type="project" value="TreeGrafter"/>
</dbReference>
<dbReference type="GO" id="GO:0016462">
    <property type="term" value="F:pyrophosphatase activity"/>
    <property type="evidence" value="ECO:0007669"/>
    <property type="project" value="InterPro"/>
</dbReference>
<dbReference type="OrthoDB" id="7066910at2"/>
<dbReference type="InterPro" id="IPR000086">
    <property type="entry name" value="NUDIX_hydrolase_dom"/>
</dbReference>
<evidence type="ECO:0000256" key="1">
    <source>
        <dbReference type="ARBA" id="ARBA00001946"/>
    </source>
</evidence>
<dbReference type="AlphaFoldDB" id="A0A1I4QP33"/>
<keyword evidence="7" id="KW-1185">Reference proteome</keyword>
<keyword evidence="3 6" id="KW-0378">Hydrolase</keyword>
<comment type="caution">
    <text evidence="6">The sequence shown here is derived from an EMBL/GenBank/DDBJ whole genome shotgun (WGS) entry which is preliminary data.</text>
</comment>
<keyword evidence="2" id="KW-0479">Metal-binding</keyword>
<dbReference type="RefSeq" id="WP_101287617.1">
    <property type="nucleotide sequence ID" value="NZ_FOUQ01000001.1"/>
</dbReference>
<comment type="cofactor">
    <cofactor evidence="1">
        <name>Mg(2+)</name>
        <dbReference type="ChEBI" id="CHEBI:18420"/>
    </cofactor>
</comment>
<evidence type="ECO:0000313" key="7">
    <source>
        <dbReference type="Proteomes" id="UP000233491"/>
    </source>
</evidence>
<evidence type="ECO:0000259" key="5">
    <source>
        <dbReference type="PROSITE" id="PS51462"/>
    </source>
</evidence>
<sequence length="142" mass="16061">MGKVAAKEKVQHQVAALPFRRTADGDVSVLLVSSRETHRPLIPKGWRMKGKSDRKAAAIEAMEEAGVIGTPSKAPIGRYRYWKRLEDCFTLVDVDVYSLEVSENLADWPERSERQRQWMSREDAAVLVDEPGLAHILQSFRA</sequence>
<dbReference type="PANTHER" id="PTHR12629">
    <property type="entry name" value="DIPHOSPHOINOSITOL POLYPHOSPHATE PHOSPHOHYDROLASE"/>
    <property type="match status" value="1"/>
</dbReference>
<dbReference type="Gene3D" id="3.90.79.10">
    <property type="entry name" value="Nucleoside Triphosphate Pyrophosphohydrolase"/>
    <property type="match status" value="1"/>
</dbReference>
<dbReference type="GO" id="GO:0046872">
    <property type="term" value="F:metal ion binding"/>
    <property type="evidence" value="ECO:0007669"/>
    <property type="project" value="UniProtKB-KW"/>
</dbReference>
<gene>
    <name evidence="6" type="ORF">CXZ10_03915</name>
</gene>
<dbReference type="SUPFAM" id="SSF55811">
    <property type="entry name" value="Nudix"/>
    <property type="match status" value="1"/>
</dbReference>
<evidence type="ECO:0000256" key="2">
    <source>
        <dbReference type="ARBA" id="ARBA00022723"/>
    </source>
</evidence>
<evidence type="ECO:0000256" key="3">
    <source>
        <dbReference type="ARBA" id="ARBA00022801"/>
    </source>
</evidence>
<reference evidence="6 7" key="1">
    <citation type="submission" date="2017-12" db="EMBL/GenBank/DDBJ databases">
        <title>Anaerobic carbon monoxide metabolism by Pleomorphomonas carboxyditropha sp. nov., a new mesophilic hydrogenogenic carboxidotroph.</title>
        <authorList>
            <person name="Esquivel-Elizondo S."/>
            <person name="Krajmalnik-Brown R."/>
        </authorList>
    </citation>
    <scope>NUCLEOTIDE SEQUENCE [LARGE SCALE GENOMIC DNA]</scope>
    <source>
        <strain evidence="6 7">R5-392</strain>
    </source>
</reference>
<dbReference type="Proteomes" id="UP000233491">
    <property type="component" value="Unassembled WGS sequence"/>
</dbReference>
<name>A0A1I4QP33_9HYPH</name>
<evidence type="ECO:0000313" key="6">
    <source>
        <dbReference type="EMBL" id="PKR90524.1"/>
    </source>
</evidence>
<protein>
    <submittedName>
        <fullName evidence="6">NUDIX hydrolase</fullName>
    </submittedName>
</protein>
<dbReference type="CDD" id="cd04666">
    <property type="entry name" value="NUDIX_DIPP2_like_Nudt4"/>
    <property type="match status" value="1"/>
</dbReference>
<dbReference type="Pfam" id="PF00293">
    <property type="entry name" value="NUDIX"/>
    <property type="match status" value="1"/>
</dbReference>
<accession>A0A1I4QP33</accession>